<dbReference type="InterPro" id="IPR005561">
    <property type="entry name" value="ANTAR"/>
</dbReference>
<dbReference type="Proteomes" id="UP001236806">
    <property type="component" value="Unassembled WGS sequence"/>
</dbReference>
<evidence type="ECO:0000256" key="1">
    <source>
        <dbReference type="ARBA" id="ARBA00023015"/>
    </source>
</evidence>
<dbReference type="InterPro" id="IPR036388">
    <property type="entry name" value="WH-like_DNA-bd_sf"/>
</dbReference>
<evidence type="ECO:0000259" key="3">
    <source>
        <dbReference type="PROSITE" id="PS50921"/>
    </source>
</evidence>
<dbReference type="RefSeq" id="WP_306635159.1">
    <property type="nucleotide sequence ID" value="NZ_JAUSXB010000001.1"/>
</dbReference>
<evidence type="ECO:0000313" key="5">
    <source>
        <dbReference type="Proteomes" id="UP001236806"/>
    </source>
</evidence>
<keyword evidence="2" id="KW-0804">Transcription</keyword>
<dbReference type="Gene3D" id="1.10.10.10">
    <property type="entry name" value="Winged helix-like DNA-binding domain superfamily/Winged helix DNA-binding domain"/>
    <property type="match status" value="1"/>
</dbReference>
<dbReference type="SUPFAM" id="SSF55781">
    <property type="entry name" value="GAF domain-like"/>
    <property type="match status" value="1"/>
</dbReference>
<protein>
    <submittedName>
        <fullName evidence="4">GAF domain-containing protein</fullName>
    </submittedName>
</protein>
<dbReference type="SMART" id="SM01012">
    <property type="entry name" value="ANTAR"/>
    <property type="match status" value="1"/>
</dbReference>
<feature type="domain" description="ANTAR" evidence="3">
    <location>
        <begin position="193"/>
        <end position="254"/>
    </location>
</feature>
<organism evidence="4 5">
    <name type="scientific">Pseudarthrobacter siccitolerans</name>
    <dbReference type="NCBI Taxonomy" id="861266"/>
    <lineage>
        <taxon>Bacteria</taxon>
        <taxon>Bacillati</taxon>
        <taxon>Actinomycetota</taxon>
        <taxon>Actinomycetes</taxon>
        <taxon>Micrococcales</taxon>
        <taxon>Micrococcaceae</taxon>
        <taxon>Pseudarthrobacter</taxon>
    </lineage>
</organism>
<accession>A0ABU0PIZ4</accession>
<dbReference type="InterPro" id="IPR029016">
    <property type="entry name" value="GAF-like_dom_sf"/>
</dbReference>
<evidence type="ECO:0000313" key="4">
    <source>
        <dbReference type="EMBL" id="MDQ0673936.1"/>
    </source>
</evidence>
<comment type="caution">
    <text evidence="4">The sequence shown here is derived from an EMBL/GenBank/DDBJ whole genome shotgun (WGS) entry which is preliminary data.</text>
</comment>
<keyword evidence="5" id="KW-1185">Reference proteome</keyword>
<reference evidence="4 5" key="1">
    <citation type="submission" date="2023-07" db="EMBL/GenBank/DDBJ databases">
        <title>Comparative genomics of wheat-associated soil bacteria to identify genetic determinants of phenazine resistance.</title>
        <authorList>
            <person name="Mouncey N."/>
        </authorList>
    </citation>
    <scope>NUCLEOTIDE SEQUENCE [LARGE SCALE GENOMIC DNA]</scope>
    <source>
        <strain evidence="4 5">W1I3</strain>
    </source>
</reference>
<sequence>MTVHVQGTSRRVLKADGGRQGVAGVADEPWFKPSGFLLDLVTNADTDAASLRRLAEAAAVALTQAIGVQIDCAVMLSTAQGAPIQAANNGRAAGLGYLEQDLEDGPMKQAAAADGPFVVDAAETTLRWQAYRRRFLDAGYGEVLAVPLRLDPGTTAALGFFAPPEERFDPDAVNHATWFARVASQSLKVALEVRSVRSAGDNLKALLESRTSIDVACGVIMGRNRCSYADAFGLLAGASTQRNKQVREVAEGFLKNLPNGSPGTRFEL</sequence>
<dbReference type="EMBL" id="JAUSXB010000001">
    <property type="protein sequence ID" value="MDQ0673936.1"/>
    <property type="molecule type" value="Genomic_DNA"/>
</dbReference>
<dbReference type="Pfam" id="PF13185">
    <property type="entry name" value="GAF_2"/>
    <property type="match status" value="1"/>
</dbReference>
<name>A0ABU0PIZ4_9MICC</name>
<dbReference type="PROSITE" id="PS50921">
    <property type="entry name" value="ANTAR"/>
    <property type="match status" value="1"/>
</dbReference>
<dbReference type="Gene3D" id="3.30.450.40">
    <property type="match status" value="1"/>
</dbReference>
<dbReference type="Pfam" id="PF03861">
    <property type="entry name" value="ANTAR"/>
    <property type="match status" value="1"/>
</dbReference>
<proteinExistence type="predicted"/>
<keyword evidence="1" id="KW-0805">Transcription regulation</keyword>
<gene>
    <name evidence="4" type="ORF">QFZ36_001497</name>
</gene>
<evidence type="ECO:0000256" key="2">
    <source>
        <dbReference type="ARBA" id="ARBA00023163"/>
    </source>
</evidence>
<dbReference type="InterPro" id="IPR003018">
    <property type="entry name" value="GAF"/>
</dbReference>